<dbReference type="InterPro" id="IPR029055">
    <property type="entry name" value="Ntn_hydrolases_N"/>
</dbReference>
<accession>A0A077MAG1</accession>
<keyword evidence="2" id="KW-0808">Transferase</keyword>
<evidence type="ECO:0000313" key="6">
    <source>
        <dbReference type="EMBL" id="CCI51772.1"/>
    </source>
</evidence>
<dbReference type="PRINTS" id="PR01210">
    <property type="entry name" value="GGTRANSPTASE"/>
</dbReference>
<dbReference type="RefSeq" id="WP_048548110.1">
    <property type="nucleotide sequence ID" value="NZ_HF571038.1"/>
</dbReference>
<keyword evidence="4" id="KW-0865">Zymogen</keyword>
<evidence type="ECO:0000256" key="1">
    <source>
        <dbReference type="ARBA" id="ARBA00009381"/>
    </source>
</evidence>
<dbReference type="PANTHER" id="PTHR43199">
    <property type="entry name" value="GLUTATHIONE HYDROLASE"/>
    <property type="match status" value="1"/>
</dbReference>
<dbReference type="STRING" id="1193518.BN13_1210025"/>
<dbReference type="Proteomes" id="UP000035720">
    <property type="component" value="Unassembled WGS sequence"/>
</dbReference>
<evidence type="ECO:0000313" key="7">
    <source>
        <dbReference type="Proteomes" id="UP000035720"/>
    </source>
</evidence>
<dbReference type="EMBL" id="CAJC01000026">
    <property type="protein sequence ID" value="CCI51772.1"/>
    <property type="molecule type" value="Genomic_DNA"/>
</dbReference>
<dbReference type="Pfam" id="PF01019">
    <property type="entry name" value="G_glu_transpept"/>
    <property type="match status" value="1"/>
</dbReference>
<feature type="region of interest" description="Disordered" evidence="5">
    <location>
        <begin position="489"/>
        <end position="508"/>
    </location>
</feature>
<dbReference type="PANTHER" id="PTHR43199:SF1">
    <property type="entry name" value="GLUTATHIONE HYDROLASE PROENZYME"/>
    <property type="match status" value="1"/>
</dbReference>
<dbReference type="GO" id="GO:0016787">
    <property type="term" value="F:hydrolase activity"/>
    <property type="evidence" value="ECO:0007669"/>
    <property type="project" value="UniProtKB-KW"/>
</dbReference>
<keyword evidence="7" id="KW-1185">Reference proteome</keyword>
<keyword evidence="3" id="KW-0378">Hydrolase</keyword>
<reference evidence="6 7" key="1">
    <citation type="journal article" date="2013" name="ISME J.">
        <title>A metabolic model for members of the genus Tetrasphaera involved in enhanced biological phosphorus removal.</title>
        <authorList>
            <person name="Kristiansen R."/>
            <person name="Nguyen H.T.T."/>
            <person name="Saunders A.M."/>
            <person name="Nielsen J.L."/>
            <person name="Wimmer R."/>
            <person name="Le V.Q."/>
            <person name="McIlroy S.J."/>
            <person name="Petrovski S."/>
            <person name="Seviour R.J."/>
            <person name="Calteau A."/>
            <person name="Nielsen K.L."/>
            <person name="Nielsen P.H."/>
        </authorList>
    </citation>
    <scope>NUCLEOTIDE SEQUENCE [LARGE SCALE GENOMIC DNA]</scope>
    <source>
        <strain evidence="6 7">Ben 74</strain>
    </source>
</reference>
<dbReference type="AlphaFoldDB" id="A0A077MAG1"/>
<dbReference type="MEROPS" id="T03.013"/>
<proteinExistence type="inferred from homology"/>
<evidence type="ECO:0000256" key="5">
    <source>
        <dbReference type="SAM" id="MobiDB-lite"/>
    </source>
</evidence>
<dbReference type="Gene3D" id="3.60.20.40">
    <property type="match status" value="1"/>
</dbReference>
<feature type="compositionally biased region" description="Basic and acidic residues" evidence="5">
    <location>
        <begin position="498"/>
        <end position="508"/>
    </location>
</feature>
<comment type="caution">
    <text evidence="6">The sequence shown here is derived from an EMBL/GenBank/DDBJ whole genome shotgun (WGS) entry which is preliminary data.</text>
</comment>
<gene>
    <name evidence="6" type="ORF">BN13_1210025</name>
</gene>
<dbReference type="InterPro" id="IPR043137">
    <property type="entry name" value="GGT_ssub_C"/>
</dbReference>
<comment type="similarity">
    <text evidence="1">Belongs to the gamma-glutamyltransferase family.</text>
</comment>
<evidence type="ECO:0000256" key="2">
    <source>
        <dbReference type="ARBA" id="ARBA00022679"/>
    </source>
</evidence>
<dbReference type="InterPro" id="IPR051792">
    <property type="entry name" value="GGT_bact"/>
</dbReference>
<organism evidence="6 7">
    <name type="scientific">Nostocoides jenkinsii Ben 74</name>
    <dbReference type="NCBI Taxonomy" id="1193518"/>
    <lineage>
        <taxon>Bacteria</taxon>
        <taxon>Bacillati</taxon>
        <taxon>Actinomycetota</taxon>
        <taxon>Actinomycetes</taxon>
        <taxon>Micrococcales</taxon>
        <taxon>Intrasporangiaceae</taxon>
        <taxon>Nostocoides</taxon>
    </lineage>
</organism>
<sequence length="508" mass="51776">MTRHVAVAATGPLAVDAGLTAVRAGGNAVDAAIAAMCVAMTSEPGVVSPMGGAFVTIWPADAEPVTIDGNVEMPGRGLPAERFGQGLREIDLAYGGGITIFGGFGAVALPGALSALGMAHERYGSGAWAQALEPAEKAARQGFRLGGAAASYLALTTDSLFGWDPETHRSVTREDGTALQAGDLVIDTALADTWRRLATEGAADAYTGEIGRALAAASEAGGGLITAADLAAYEPVVRTPLRLDLGRWDIATNPPPSVGGPMLAVMLGELVRRGSVAWADVIEVQRQVLTYRSEVHDFSADLEEDGYRLLEDVRAAGIAGLTTSSSTAHISAVDSDGLACAITASSGYSSGATIPGTGLVLNNCLGEPELNRLGLHALPPGTRLASNMAPSVARHRGGDVLAIGSPGADRITTALMQVLSRHCLLGMPLGEAIAAPRAHVRVVRGEPTRVEHEPDDGIVAALGELGLEGREHAPQAMFFGGVGGASRSATGVLSAAGDPRREAATGVA</sequence>
<dbReference type="OrthoDB" id="9781342at2"/>
<dbReference type="SUPFAM" id="SSF56235">
    <property type="entry name" value="N-terminal nucleophile aminohydrolases (Ntn hydrolases)"/>
    <property type="match status" value="1"/>
</dbReference>
<evidence type="ECO:0000256" key="3">
    <source>
        <dbReference type="ARBA" id="ARBA00022801"/>
    </source>
</evidence>
<protein>
    <submittedName>
        <fullName evidence="6">Gamma-glutamyltranspeptidase</fullName>
    </submittedName>
</protein>
<evidence type="ECO:0000256" key="4">
    <source>
        <dbReference type="ARBA" id="ARBA00023145"/>
    </source>
</evidence>
<dbReference type="GO" id="GO:0016740">
    <property type="term" value="F:transferase activity"/>
    <property type="evidence" value="ECO:0007669"/>
    <property type="project" value="UniProtKB-KW"/>
</dbReference>
<name>A0A077MAG1_9MICO</name>